<evidence type="ECO:0000313" key="3">
    <source>
        <dbReference type="Proteomes" id="UP000824120"/>
    </source>
</evidence>
<sequence length="130" mass="14931">MSKSQHNEKAVQEREQEIWKDATKKRDKKGEGSVTSQLEENIIKVEPGLSSLNRQLVVVENNFRLTNLELKLIETLFSLHRKFKTLKSQIDDTLVAEVVGPVTVLETRIKAPNSKEFRGERNAKDVKNFL</sequence>
<protein>
    <submittedName>
        <fullName evidence="2">Uncharacterized protein</fullName>
    </submittedName>
</protein>
<dbReference type="AlphaFoldDB" id="A0A9J6A6Z9"/>
<keyword evidence="3" id="KW-1185">Reference proteome</keyword>
<dbReference type="EMBL" id="JACXVP010000002">
    <property type="protein sequence ID" value="KAG5620004.1"/>
    <property type="molecule type" value="Genomic_DNA"/>
</dbReference>
<dbReference type="Proteomes" id="UP000824120">
    <property type="component" value="Chromosome 2"/>
</dbReference>
<comment type="caution">
    <text evidence="2">The sequence shown here is derived from an EMBL/GenBank/DDBJ whole genome shotgun (WGS) entry which is preliminary data.</text>
</comment>
<organism evidence="2 3">
    <name type="scientific">Solanum commersonii</name>
    <name type="common">Commerson's wild potato</name>
    <name type="synonym">Commerson's nightshade</name>
    <dbReference type="NCBI Taxonomy" id="4109"/>
    <lineage>
        <taxon>Eukaryota</taxon>
        <taxon>Viridiplantae</taxon>
        <taxon>Streptophyta</taxon>
        <taxon>Embryophyta</taxon>
        <taxon>Tracheophyta</taxon>
        <taxon>Spermatophyta</taxon>
        <taxon>Magnoliopsida</taxon>
        <taxon>eudicotyledons</taxon>
        <taxon>Gunneridae</taxon>
        <taxon>Pentapetalae</taxon>
        <taxon>asterids</taxon>
        <taxon>lamiids</taxon>
        <taxon>Solanales</taxon>
        <taxon>Solanaceae</taxon>
        <taxon>Solanoideae</taxon>
        <taxon>Solaneae</taxon>
        <taxon>Solanum</taxon>
    </lineage>
</organism>
<reference evidence="2 3" key="1">
    <citation type="submission" date="2020-09" db="EMBL/GenBank/DDBJ databases">
        <title>De no assembly of potato wild relative species, Solanum commersonii.</title>
        <authorList>
            <person name="Cho K."/>
        </authorList>
    </citation>
    <scope>NUCLEOTIDE SEQUENCE [LARGE SCALE GENOMIC DNA]</scope>
    <source>
        <strain evidence="2">LZ3.2</strain>
        <tissue evidence="2">Leaf</tissue>
    </source>
</reference>
<proteinExistence type="predicted"/>
<feature type="compositionally biased region" description="Basic and acidic residues" evidence="1">
    <location>
        <begin position="1"/>
        <end position="31"/>
    </location>
</feature>
<accession>A0A9J6A6Z9</accession>
<name>A0A9J6A6Z9_SOLCO</name>
<evidence type="ECO:0000256" key="1">
    <source>
        <dbReference type="SAM" id="MobiDB-lite"/>
    </source>
</evidence>
<evidence type="ECO:0000313" key="2">
    <source>
        <dbReference type="EMBL" id="KAG5620004.1"/>
    </source>
</evidence>
<dbReference type="OrthoDB" id="1939491at2759"/>
<feature type="region of interest" description="Disordered" evidence="1">
    <location>
        <begin position="1"/>
        <end position="37"/>
    </location>
</feature>
<gene>
    <name evidence="2" type="ORF">H5410_005222</name>
</gene>